<evidence type="ECO:0000313" key="6">
    <source>
        <dbReference type="EMBL" id="AAZ48055.1"/>
    </source>
</evidence>
<dbReference type="InterPro" id="IPR042295">
    <property type="entry name" value="NarX-like_N_sf"/>
</dbReference>
<dbReference type="EMBL" id="CP000089">
    <property type="protein sequence ID" value="AAZ48055.1"/>
    <property type="molecule type" value="Genomic_DNA"/>
</dbReference>
<keyword evidence="4" id="KW-0472">Membrane</keyword>
<dbReference type="KEGG" id="dar:Daro_3326"/>
<keyword evidence="2" id="KW-0812">Transmembrane</keyword>
<gene>
    <name evidence="6" type="ordered locus">Daro_3326</name>
</gene>
<dbReference type="Pfam" id="PF13675">
    <property type="entry name" value="PilJ"/>
    <property type="match status" value="2"/>
</dbReference>
<keyword evidence="3" id="KW-1133">Transmembrane helix</keyword>
<evidence type="ECO:0000256" key="4">
    <source>
        <dbReference type="ARBA" id="ARBA00023136"/>
    </source>
</evidence>
<evidence type="ECO:0000256" key="3">
    <source>
        <dbReference type="ARBA" id="ARBA00022989"/>
    </source>
</evidence>
<dbReference type="Gene3D" id="1.20.120.960">
    <property type="entry name" value="Histidine kinase NarX, sensor domain"/>
    <property type="match status" value="1"/>
</dbReference>
<sequence>MFAAVLGMAGGEALAQIGDSNSAINKAGSLRFQAHRMARLYLQTGMGIETDRSRRQLESVSGLYDRRLIELKNYAPTPEIKETYVSLEKAWIGYKDLLFGSKVSPENARKIVEVSDQLVAIANKATGQLTSYAGSAQGGLVNVSGRQRMLSQRMSKYFLAVAWGVAPANAQGEINKDKAEFVQKLDELAAAPVNTQAIKDELGLARQQWAFFENALAGREVDKKSSQINVATTSERILEVMDGVVGMYEKLAK</sequence>
<reference evidence="6" key="1">
    <citation type="submission" date="2005-08" db="EMBL/GenBank/DDBJ databases">
        <title>Complete sequence of Dechloromonas aromatica RCB.</title>
        <authorList>
            <person name="Salinero K.K."/>
            <person name="Copeland A."/>
            <person name="Lucas S."/>
            <person name="Lapidus A."/>
            <person name="Barry K."/>
            <person name="Detter J.C."/>
            <person name="Glavina T."/>
            <person name="Hammon N."/>
            <person name="Israni S."/>
            <person name="Pitluck S."/>
            <person name="Di Bartolo G."/>
            <person name="Trong S."/>
            <person name="Schmutz J."/>
            <person name="Larimer F."/>
            <person name="Land M."/>
            <person name="Ivanova N."/>
            <person name="Richardson P."/>
        </authorList>
    </citation>
    <scope>NUCLEOTIDE SEQUENCE</scope>
    <source>
        <strain evidence="6">RCB</strain>
    </source>
</reference>
<organism evidence="6">
    <name type="scientific">Dechloromonas aromatica (strain RCB)</name>
    <dbReference type="NCBI Taxonomy" id="159087"/>
    <lineage>
        <taxon>Bacteria</taxon>
        <taxon>Pseudomonadati</taxon>
        <taxon>Pseudomonadota</taxon>
        <taxon>Betaproteobacteria</taxon>
        <taxon>Rhodocyclales</taxon>
        <taxon>Azonexaceae</taxon>
        <taxon>Dechloromonas</taxon>
    </lineage>
</organism>
<dbReference type="eggNOG" id="COG3850">
    <property type="taxonomic scope" value="Bacteria"/>
</dbReference>
<name>Q47AS6_DECAR</name>
<feature type="domain" description="NarX-like N-terminal" evidence="5">
    <location>
        <begin position="14"/>
        <end position="83"/>
    </location>
</feature>
<evidence type="ECO:0000256" key="1">
    <source>
        <dbReference type="ARBA" id="ARBA00004141"/>
    </source>
</evidence>
<comment type="subcellular location">
    <subcellularLocation>
        <location evidence="1">Membrane</location>
        <topology evidence="1">Multi-pass membrane protein</topology>
    </subcellularLocation>
</comment>
<feature type="domain" description="NarX-like N-terminal" evidence="5">
    <location>
        <begin position="139"/>
        <end position="216"/>
    </location>
</feature>
<dbReference type="GO" id="GO:0016020">
    <property type="term" value="C:membrane"/>
    <property type="evidence" value="ECO:0007669"/>
    <property type="project" value="UniProtKB-SubCell"/>
</dbReference>
<protein>
    <recommendedName>
        <fullName evidence="5">NarX-like N-terminal domain-containing protein</fullName>
    </recommendedName>
</protein>
<accession>Q47AS6</accession>
<dbReference type="InterPro" id="IPR029095">
    <property type="entry name" value="NarX-like_N"/>
</dbReference>
<evidence type="ECO:0000259" key="5">
    <source>
        <dbReference type="Pfam" id="PF13675"/>
    </source>
</evidence>
<proteinExistence type="predicted"/>
<evidence type="ECO:0000256" key="2">
    <source>
        <dbReference type="ARBA" id="ARBA00022692"/>
    </source>
</evidence>
<dbReference type="HOGENOM" id="CLU_076817_0_0_4"/>
<dbReference type="AlphaFoldDB" id="Q47AS6"/>
<dbReference type="STRING" id="159087.Daro_3326"/>